<evidence type="ECO:0000256" key="2">
    <source>
        <dbReference type="ARBA" id="ARBA00023315"/>
    </source>
</evidence>
<organism evidence="4 5">
    <name type="scientific">Rhizosaccharibacter radicis</name>
    <dbReference type="NCBI Taxonomy" id="2782605"/>
    <lineage>
        <taxon>Bacteria</taxon>
        <taxon>Pseudomonadati</taxon>
        <taxon>Pseudomonadota</taxon>
        <taxon>Alphaproteobacteria</taxon>
        <taxon>Acetobacterales</taxon>
        <taxon>Acetobacteraceae</taxon>
        <taxon>Rhizosaccharibacter</taxon>
    </lineage>
</organism>
<keyword evidence="1" id="KW-0808">Transferase</keyword>
<evidence type="ECO:0000313" key="5">
    <source>
        <dbReference type="Proteomes" id="UP001524547"/>
    </source>
</evidence>
<dbReference type="RefSeq" id="WP_422918156.1">
    <property type="nucleotide sequence ID" value="NZ_JAMZEJ010000001.1"/>
</dbReference>
<name>A0ABT1VSU6_9PROT</name>
<accession>A0ABT1VSU6</accession>
<reference evidence="4 5" key="1">
    <citation type="submission" date="2022-06" db="EMBL/GenBank/DDBJ databases">
        <title>Rhizosaccharibacter gen. nov. sp. nov. KSS12, endophytic bacteria isolated from sugarcane.</title>
        <authorList>
            <person name="Pitiwittayakul N."/>
        </authorList>
    </citation>
    <scope>NUCLEOTIDE SEQUENCE [LARGE SCALE GENOMIC DNA]</scope>
    <source>
        <strain evidence="4 5">KSS12</strain>
    </source>
</reference>
<keyword evidence="5" id="KW-1185">Reference proteome</keyword>
<dbReference type="CDD" id="cd04301">
    <property type="entry name" value="NAT_SF"/>
    <property type="match status" value="1"/>
</dbReference>
<evidence type="ECO:0000256" key="1">
    <source>
        <dbReference type="ARBA" id="ARBA00022679"/>
    </source>
</evidence>
<dbReference type="Proteomes" id="UP001524547">
    <property type="component" value="Unassembled WGS sequence"/>
</dbReference>
<dbReference type="PROSITE" id="PS51186">
    <property type="entry name" value="GNAT"/>
    <property type="match status" value="1"/>
</dbReference>
<proteinExistence type="predicted"/>
<dbReference type="SUPFAM" id="SSF55729">
    <property type="entry name" value="Acyl-CoA N-acyltransferases (Nat)"/>
    <property type="match status" value="1"/>
</dbReference>
<protein>
    <submittedName>
        <fullName evidence="4">GNAT family N-acetyltransferase</fullName>
    </submittedName>
</protein>
<keyword evidence="2" id="KW-0012">Acyltransferase</keyword>
<gene>
    <name evidence="4" type="ORF">NFI88_01005</name>
</gene>
<dbReference type="InterPro" id="IPR000182">
    <property type="entry name" value="GNAT_dom"/>
</dbReference>
<feature type="domain" description="N-acetyltransferase" evidence="3">
    <location>
        <begin position="1"/>
        <end position="151"/>
    </location>
</feature>
<dbReference type="Pfam" id="PF00583">
    <property type="entry name" value="Acetyltransf_1"/>
    <property type="match status" value="1"/>
</dbReference>
<sequence length="155" mass="16616">MFSIRQDPLEAEPVLALLAAHLDGMHRNSPPGAVFALGLAGLRQPGITVWTAWSGDRLAGIGALRLLGDGVGEVKSMRTHPAFLRMGAASALLDVIVEAARASGVRSLCLETGRGEAFEPALALYRRHGFKDGAAFGDYRESAFNRFLRRDLSLS</sequence>
<dbReference type="PANTHER" id="PTHR43877">
    <property type="entry name" value="AMINOALKYLPHOSPHONATE N-ACETYLTRANSFERASE-RELATED-RELATED"/>
    <property type="match status" value="1"/>
</dbReference>
<comment type="caution">
    <text evidence="4">The sequence shown here is derived from an EMBL/GenBank/DDBJ whole genome shotgun (WGS) entry which is preliminary data.</text>
</comment>
<dbReference type="InterPro" id="IPR016181">
    <property type="entry name" value="Acyl_CoA_acyltransferase"/>
</dbReference>
<dbReference type="EMBL" id="JAMZEJ010000001">
    <property type="protein sequence ID" value="MCQ8239417.1"/>
    <property type="molecule type" value="Genomic_DNA"/>
</dbReference>
<evidence type="ECO:0000259" key="3">
    <source>
        <dbReference type="PROSITE" id="PS51186"/>
    </source>
</evidence>
<dbReference type="PANTHER" id="PTHR43877:SF5">
    <property type="entry name" value="BLL8307 PROTEIN"/>
    <property type="match status" value="1"/>
</dbReference>
<dbReference type="Gene3D" id="3.40.630.30">
    <property type="match status" value="1"/>
</dbReference>
<dbReference type="InterPro" id="IPR050832">
    <property type="entry name" value="Bact_Acetyltransf"/>
</dbReference>
<evidence type="ECO:0000313" key="4">
    <source>
        <dbReference type="EMBL" id="MCQ8239417.1"/>
    </source>
</evidence>